<dbReference type="InterPro" id="IPR041633">
    <property type="entry name" value="Polbeta"/>
</dbReference>
<keyword evidence="9" id="KW-0548">Nucleotidyltransferase</keyword>
<dbReference type="PIRSF" id="PIRSF000819">
    <property type="entry name" value="Streptomycin_3-adenylyltransf"/>
    <property type="match status" value="1"/>
</dbReference>
<dbReference type="Pfam" id="PF18765">
    <property type="entry name" value="Polbeta"/>
    <property type="match status" value="1"/>
</dbReference>
<comment type="catalytic activity">
    <reaction evidence="5">
        <text>spectinomycin + ATP = 9-O-adenylylspectinomycin + diphosphate</text>
        <dbReference type="Rhea" id="RHEA:63228"/>
        <dbReference type="ChEBI" id="CHEBI:30616"/>
        <dbReference type="ChEBI" id="CHEBI:33019"/>
        <dbReference type="ChEBI" id="CHEBI:146260"/>
        <dbReference type="ChEBI" id="CHEBI:146261"/>
    </reaction>
</comment>
<evidence type="ECO:0000256" key="3">
    <source>
        <dbReference type="ARBA" id="ARBA00035126"/>
    </source>
</evidence>
<comment type="caution">
    <text evidence="9">The sequence shown here is derived from an EMBL/GenBank/DDBJ whole genome shotgun (WGS) entry which is preliminary data.</text>
</comment>
<comment type="catalytic activity">
    <reaction evidence="6">
        <text>streptomycin + ATP = 3''-O-adenylylstreptomycin + diphosphate</text>
        <dbReference type="Rhea" id="RHEA:20245"/>
        <dbReference type="ChEBI" id="CHEBI:30616"/>
        <dbReference type="ChEBI" id="CHEBI:33019"/>
        <dbReference type="ChEBI" id="CHEBI:58007"/>
        <dbReference type="ChEBI" id="CHEBI:58605"/>
        <dbReference type="EC" id="2.7.7.47"/>
    </reaction>
</comment>
<gene>
    <name evidence="9" type="ORF">ACFPMG_17600</name>
</gene>
<dbReference type="SUPFAM" id="SSF81301">
    <property type="entry name" value="Nucleotidyltransferase"/>
    <property type="match status" value="1"/>
</dbReference>
<proteinExistence type="predicted"/>
<evidence type="ECO:0000259" key="8">
    <source>
        <dbReference type="Pfam" id="PF18765"/>
    </source>
</evidence>
<evidence type="ECO:0000313" key="9">
    <source>
        <dbReference type="EMBL" id="MFC5356828.1"/>
    </source>
</evidence>
<dbReference type="InterPro" id="IPR043519">
    <property type="entry name" value="NT_sf"/>
</dbReference>
<feature type="domain" description="Polymerase beta nucleotidyltransferase" evidence="8">
    <location>
        <begin position="43"/>
        <end position="87"/>
    </location>
</feature>
<dbReference type="InterPro" id="IPR025184">
    <property type="entry name" value="AadA_C"/>
</dbReference>
<keyword evidence="1" id="KW-0808">Transferase</keyword>
<keyword evidence="10" id="KW-1185">Reference proteome</keyword>
<evidence type="ECO:0000256" key="4">
    <source>
        <dbReference type="ARBA" id="ARBA00035252"/>
    </source>
</evidence>
<evidence type="ECO:0000256" key="6">
    <source>
        <dbReference type="ARBA" id="ARBA00048566"/>
    </source>
</evidence>
<dbReference type="Pfam" id="PF13427">
    <property type="entry name" value="AadA_C"/>
    <property type="match status" value="1"/>
</dbReference>
<dbReference type="GO" id="GO:0016779">
    <property type="term" value="F:nucleotidyltransferase activity"/>
    <property type="evidence" value="ECO:0007669"/>
    <property type="project" value="UniProtKB-KW"/>
</dbReference>
<dbReference type="Proteomes" id="UP001596166">
    <property type="component" value="Unassembled WGS sequence"/>
</dbReference>
<evidence type="ECO:0000256" key="2">
    <source>
        <dbReference type="ARBA" id="ARBA00023251"/>
    </source>
</evidence>
<dbReference type="InterPro" id="IPR024172">
    <property type="entry name" value="AadA/Aad9"/>
</dbReference>
<feature type="domain" description="Adenylyltransferase AadA C-terminal" evidence="7">
    <location>
        <begin position="168"/>
        <end position="270"/>
    </location>
</feature>
<evidence type="ECO:0000313" key="10">
    <source>
        <dbReference type="Proteomes" id="UP001596166"/>
    </source>
</evidence>
<keyword evidence="2" id="KW-0046">Antibiotic resistance</keyword>
<dbReference type="CDD" id="cd05403">
    <property type="entry name" value="NT_KNTase_like"/>
    <property type="match status" value="1"/>
</dbReference>
<organism evidence="9 10">
    <name type="scientific">Azospirillum himalayense</name>
    <dbReference type="NCBI Taxonomy" id="654847"/>
    <lineage>
        <taxon>Bacteria</taxon>
        <taxon>Pseudomonadati</taxon>
        <taxon>Pseudomonadota</taxon>
        <taxon>Alphaproteobacteria</taxon>
        <taxon>Rhodospirillales</taxon>
        <taxon>Azospirillaceae</taxon>
        <taxon>Azospirillum</taxon>
    </lineage>
</organism>
<accession>A0ABW0GB78</accession>
<name>A0ABW0GB78_9PROT</name>
<dbReference type="RefSeq" id="WP_376996412.1">
    <property type="nucleotide sequence ID" value="NZ_JBHSLC010000035.1"/>
</dbReference>
<dbReference type="NCBIfam" id="NF010309">
    <property type="entry name" value="PRK13746.1"/>
    <property type="match status" value="1"/>
</dbReference>
<evidence type="ECO:0000256" key="1">
    <source>
        <dbReference type="ARBA" id="ARBA00022679"/>
    </source>
</evidence>
<protein>
    <recommendedName>
        <fullName evidence="4">Aminoglycoside (3'') (9) adenylyltransferase</fullName>
        <ecNumber evidence="3">2.7.7.47</ecNumber>
    </recommendedName>
</protein>
<dbReference type="EC" id="2.7.7.47" evidence="3"/>
<evidence type="ECO:0000256" key="5">
    <source>
        <dbReference type="ARBA" id="ARBA00047831"/>
    </source>
</evidence>
<sequence>MSFCDAAGILIAMIPPLAHEPRSCEQTVAAAAVVRDVLGGSALAAYLYGSAVAGALRPNSDLDILVVTDRSLSDDERVAIIGQLLPISGSTAAGGPGRPVELTILARPALTPWRHPGCLELQYGEWMRAEFERGDLPEWPCRDPDVAVLIEAARRGALPLFGPPVAALLDPVPRADLVRAMVDMVPILIPGIEEGDDRRNGLLTLARIWTTLATGEILPKDRAADWALARLPEEHRRVLAHARAAYLGEEREDWSDLAPGVRPHVDHIIARIQTLTAGT</sequence>
<dbReference type="EMBL" id="JBHSLC010000035">
    <property type="protein sequence ID" value="MFC5356828.1"/>
    <property type="molecule type" value="Genomic_DNA"/>
</dbReference>
<dbReference type="Gene3D" id="3.30.460.10">
    <property type="entry name" value="Beta Polymerase, domain 2"/>
    <property type="match status" value="1"/>
</dbReference>
<reference evidence="10" key="1">
    <citation type="journal article" date="2019" name="Int. J. Syst. Evol. Microbiol.">
        <title>The Global Catalogue of Microorganisms (GCM) 10K type strain sequencing project: providing services to taxonomists for standard genome sequencing and annotation.</title>
        <authorList>
            <consortium name="The Broad Institute Genomics Platform"/>
            <consortium name="The Broad Institute Genome Sequencing Center for Infectious Disease"/>
            <person name="Wu L."/>
            <person name="Ma J."/>
        </authorList>
    </citation>
    <scope>NUCLEOTIDE SEQUENCE [LARGE SCALE GENOMIC DNA]</scope>
    <source>
        <strain evidence="10">CCUG 58760</strain>
    </source>
</reference>
<evidence type="ECO:0000259" key="7">
    <source>
        <dbReference type="Pfam" id="PF13427"/>
    </source>
</evidence>